<comment type="pathway">
    <text evidence="8">Isoprenoid biosynthesis; dimethylallyl diphosphate biosynthesis; dimethylallyl diphosphate from (2E)-4-hydroxy-3-methylbutenyl diphosphate: step 1/1.</text>
</comment>
<comment type="cofactor">
    <cofactor evidence="1">
        <name>[4Fe-4S] cluster</name>
        <dbReference type="ChEBI" id="CHEBI:49883"/>
    </cofactor>
</comment>
<feature type="compositionally biased region" description="Low complexity" evidence="11">
    <location>
        <begin position="1"/>
        <end position="27"/>
    </location>
</feature>
<name>A0AAX4PAE5_9CHLO</name>
<protein>
    <recommendedName>
        <fullName evidence="10">4-hydroxy-3-methylbut-2-enyl diphosphate reductase</fullName>
        <ecNumber evidence="10">1.17.7.4</ecNumber>
    </recommendedName>
</protein>
<evidence type="ECO:0000256" key="6">
    <source>
        <dbReference type="ARBA" id="ARBA00023014"/>
    </source>
</evidence>
<dbReference type="GO" id="GO:0019288">
    <property type="term" value="P:isopentenyl diphosphate biosynthetic process, methylerythritol 4-phosphate pathway"/>
    <property type="evidence" value="ECO:0007669"/>
    <property type="project" value="InterPro"/>
</dbReference>
<sequence>MPATMTTMTRTRTTAGAGAGAARVSSSRTRRMPHGRGALLLPARAQVAGGKSSVVDEEEEGKFDARAFRRSLNKTGRYVRKPTHDEESKKRMDEHGVGYSTSGLVAMMRDNGLSADLSENLTFKLAESYGFCWGVERAVQMAYEARRAYPGKQLHITNEIIHNPSVNKRLLEMGVKFIEDRGEENGGKDFSEVEEGDVAILPAFGASVHEMKILNDKRVQIVDTTCPYVSKVWNSVETHTRRKHTSIIHGKWAHEETIATASFAGDYVIVKNMAEAEYVAELILGRVDHQEFLEKFKNAISDGFHPATMLDKVGIANQTTMLKGETEAIGKLFQKTMLEKHGPAELDQHFVVMDTICDATQTRQDAMYNMVSHQGTEEGVDLILVVGGYNSSNTCHLQEIAEEYNIPSFWLDTADRIDAGKNATDWMNSHLEMQRSEGWLPEGKLRIGVTSGASTPDKVVEDILDKVCEIKMRK</sequence>
<evidence type="ECO:0000256" key="3">
    <source>
        <dbReference type="ARBA" id="ARBA00022723"/>
    </source>
</evidence>
<proteinExistence type="inferred from homology"/>
<evidence type="ECO:0000256" key="7">
    <source>
        <dbReference type="ARBA" id="ARBA00046313"/>
    </source>
</evidence>
<evidence type="ECO:0000256" key="2">
    <source>
        <dbReference type="ARBA" id="ARBA00022485"/>
    </source>
</evidence>
<evidence type="ECO:0000256" key="8">
    <source>
        <dbReference type="ARBA" id="ARBA00046314"/>
    </source>
</evidence>
<keyword evidence="4" id="KW-0560">Oxidoreductase</keyword>
<dbReference type="Gene3D" id="3.40.1010.20">
    <property type="entry name" value="4-hydroxy-3-methylbut-2-enyl diphosphate reductase, catalytic domain"/>
    <property type="match status" value="2"/>
</dbReference>
<evidence type="ECO:0000256" key="5">
    <source>
        <dbReference type="ARBA" id="ARBA00023004"/>
    </source>
</evidence>
<keyword evidence="6" id="KW-0411">Iron-sulfur</keyword>
<keyword evidence="13" id="KW-1185">Reference proteome</keyword>
<keyword evidence="2" id="KW-0004">4Fe-4S</keyword>
<dbReference type="EC" id="1.17.7.4" evidence="10"/>
<evidence type="ECO:0000256" key="1">
    <source>
        <dbReference type="ARBA" id="ARBA00001966"/>
    </source>
</evidence>
<dbReference type="HAMAP" id="MF_00191">
    <property type="entry name" value="IspH"/>
    <property type="match status" value="1"/>
</dbReference>
<dbReference type="Proteomes" id="UP001472866">
    <property type="component" value="Chromosome 06"/>
</dbReference>
<evidence type="ECO:0000313" key="12">
    <source>
        <dbReference type="EMBL" id="WZN63006.1"/>
    </source>
</evidence>
<comment type="pathway">
    <text evidence="7">Isoprenoid biosynthesis; isopentenyl diphosphate biosynthesis via DXP pathway; isopentenyl diphosphate from 1-deoxy-D-xylulose 5-phosphate: step 6/6.</text>
</comment>
<comment type="similarity">
    <text evidence="9">Belongs to the IspH family.</text>
</comment>
<reference evidence="12 13" key="1">
    <citation type="submission" date="2024-03" db="EMBL/GenBank/DDBJ databases">
        <title>Complete genome sequence of the green alga Chloropicon roscoffensis RCC1871.</title>
        <authorList>
            <person name="Lemieux C."/>
            <person name="Pombert J.-F."/>
            <person name="Otis C."/>
            <person name="Turmel M."/>
        </authorList>
    </citation>
    <scope>NUCLEOTIDE SEQUENCE [LARGE SCALE GENOMIC DNA]</scope>
    <source>
        <strain evidence="12 13">RCC1871</strain>
    </source>
</reference>
<dbReference type="NCBIfam" id="TIGR00216">
    <property type="entry name" value="ispH_lytB"/>
    <property type="match status" value="1"/>
</dbReference>
<evidence type="ECO:0000256" key="10">
    <source>
        <dbReference type="ARBA" id="ARBA00047177"/>
    </source>
</evidence>
<keyword evidence="5" id="KW-0408">Iron</keyword>
<dbReference type="Gene3D" id="3.40.50.11270">
    <property type="match status" value="1"/>
</dbReference>
<keyword evidence="3" id="KW-0479">Metal-binding</keyword>
<evidence type="ECO:0000256" key="4">
    <source>
        <dbReference type="ARBA" id="ARBA00023002"/>
    </source>
</evidence>
<dbReference type="PANTHER" id="PTHR31619">
    <property type="entry name" value="4-HYDROXY-3-METHYLBUT-2-ENYL DIPHOSPHATE REDUCTASE, CHLOROPLASTIC"/>
    <property type="match status" value="1"/>
</dbReference>
<organism evidence="12 13">
    <name type="scientific">Chloropicon roscoffensis</name>
    <dbReference type="NCBI Taxonomy" id="1461544"/>
    <lineage>
        <taxon>Eukaryota</taxon>
        <taxon>Viridiplantae</taxon>
        <taxon>Chlorophyta</taxon>
        <taxon>Chloropicophyceae</taxon>
        <taxon>Chloropicales</taxon>
        <taxon>Chloropicaceae</taxon>
        <taxon>Chloropicon</taxon>
    </lineage>
</organism>
<dbReference type="GO" id="GO:0050992">
    <property type="term" value="P:dimethylallyl diphosphate biosynthetic process"/>
    <property type="evidence" value="ECO:0007669"/>
    <property type="project" value="InterPro"/>
</dbReference>
<dbReference type="GO" id="GO:0046872">
    <property type="term" value="F:metal ion binding"/>
    <property type="evidence" value="ECO:0007669"/>
    <property type="project" value="UniProtKB-KW"/>
</dbReference>
<evidence type="ECO:0000313" key="13">
    <source>
        <dbReference type="Proteomes" id="UP001472866"/>
    </source>
</evidence>
<dbReference type="EMBL" id="CP151506">
    <property type="protein sequence ID" value="WZN63006.1"/>
    <property type="molecule type" value="Genomic_DNA"/>
</dbReference>
<dbReference type="PANTHER" id="PTHR31619:SF5">
    <property type="entry name" value="4-HYDROXY-3-METHYLBUT-2-ENYL DIPHOSPHATE REDUCTASE, CHLOROPLASTIC"/>
    <property type="match status" value="1"/>
</dbReference>
<dbReference type="Pfam" id="PF02401">
    <property type="entry name" value="LYTB"/>
    <property type="match status" value="1"/>
</dbReference>
<dbReference type="GO" id="GO:0051539">
    <property type="term" value="F:4 iron, 4 sulfur cluster binding"/>
    <property type="evidence" value="ECO:0007669"/>
    <property type="project" value="UniProtKB-KW"/>
</dbReference>
<dbReference type="AlphaFoldDB" id="A0AAX4PAE5"/>
<feature type="region of interest" description="Disordered" evidence="11">
    <location>
        <begin position="1"/>
        <end position="38"/>
    </location>
</feature>
<dbReference type="InterPro" id="IPR003451">
    <property type="entry name" value="LytB/IspH"/>
</dbReference>
<accession>A0AAX4PAE5</accession>
<evidence type="ECO:0000256" key="9">
    <source>
        <dbReference type="ARBA" id="ARBA00046335"/>
    </source>
</evidence>
<dbReference type="NCBIfam" id="NF009911">
    <property type="entry name" value="PRK13371.1"/>
    <property type="match status" value="1"/>
</dbReference>
<evidence type="ECO:0000256" key="11">
    <source>
        <dbReference type="SAM" id="MobiDB-lite"/>
    </source>
</evidence>
<dbReference type="CDD" id="cd13944">
    <property type="entry name" value="lytB_ispH"/>
    <property type="match status" value="1"/>
</dbReference>
<dbReference type="GO" id="GO:0051745">
    <property type="term" value="F:4-hydroxy-3-methylbut-2-enyl diphosphate reductase activity"/>
    <property type="evidence" value="ECO:0007669"/>
    <property type="project" value="UniProtKB-EC"/>
</dbReference>
<gene>
    <name evidence="12" type="ORF">HKI87_06g45510</name>
</gene>